<organism evidence="3 4">
    <name type="scientific">Actinorhabdospora filicis</name>
    <dbReference type="NCBI Taxonomy" id="1785913"/>
    <lineage>
        <taxon>Bacteria</taxon>
        <taxon>Bacillati</taxon>
        <taxon>Actinomycetota</taxon>
        <taxon>Actinomycetes</taxon>
        <taxon>Micromonosporales</taxon>
        <taxon>Micromonosporaceae</taxon>
        <taxon>Actinorhabdospora</taxon>
    </lineage>
</organism>
<dbReference type="SUPFAM" id="SSF52402">
    <property type="entry name" value="Adenine nucleotide alpha hydrolases-like"/>
    <property type="match status" value="2"/>
</dbReference>
<dbReference type="PANTHER" id="PTHR46553:SF3">
    <property type="entry name" value="ADENINE NUCLEOTIDE ALPHA HYDROLASES-LIKE SUPERFAMILY PROTEIN"/>
    <property type="match status" value="1"/>
</dbReference>
<dbReference type="InterPro" id="IPR014729">
    <property type="entry name" value="Rossmann-like_a/b/a_fold"/>
</dbReference>
<dbReference type="InterPro" id="IPR006016">
    <property type="entry name" value="UspA"/>
</dbReference>
<accession>A0A9W6SLQ0</accession>
<evidence type="ECO:0000313" key="3">
    <source>
        <dbReference type="EMBL" id="GLZ78092.1"/>
    </source>
</evidence>
<evidence type="ECO:0000256" key="1">
    <source>
        <dbReference type="ARBA" id="ARBA00008791"/>
    </source>
</evidence>
<dbReference type="Gene3D" id="3.40.50.620">
    <property type="entry name" value="HUPs"/>
    <property type="match status" value="2"/>
</dbReference>
<dbReference type="Proteomes" id="UP001165079">
    <property type="component" value="Unassembled WGS sequence"/>
</dbReference>
<feature type="domain" description="UspA" evidence="2">
    <location>
        <begin position="169"/>
        <end position="294"/>
    </location>
</feature>
<comment type="caution">
    <text evidence="3">The sequence shown here is derived from an EMBL/GenBank/DDBJ whole genome shotgun (WGS) entry which is preliminary data.</text>
</comment>
<dbReference type="EMBL" id="BSTX01000002">
    <property type="protein sequence ID" value="GLZ78092.1"/>
    <property type="molecule type" value="Genomic_DNA"/>
</dbReference>
<feature type="domain" description="UspA" evidence="2">
    <location>
        <begin position="15"/>
        <end position="156"/>
    </location>
</feature>
<sequence length="296" mass="30838">MNAASSTSATEVTTPIVIGVDDEPQSLLALRWAALEAASTGRPLRLVHAIDRLGRMSLADEMRLPNAADEIERDIEAHAHDIAAAAEGLVREAAPGVSVLTRVEDGTPYEVLNRAAKGAAMLVLGSHGRGLLGRMLLGSVSTAIGAEPPCPVAVIRAHAPAAADPDAPVVVGVDGTPSSLAALRLAADHALRHGVWLVALHCHREVRHPAAGTLDQQLHKRAAWLQGLVTTTEKRYPGLQITCAVSADKPAQALVERSAGARLVVVGTDGRPARSGSVGQALLHHSWSPVLIVPES</sequence>
<evidence type="ECO:0000313" key="4">
    <source>
        <dbReference type="Proteomes" id="UP001165079"/>
    </source>
</evidence>
<name>A0A9W6SLQ0_9ACTN</name>
<reference evidence="3" key="1">
    <citation type="submission" date="2023-03" db="EMBL/GenBank/DDBJ databases">
        <title>Actinorhabdospora filicis NBRC 111898.</title>
        <authorList>
            <person name="Ichikawa N."/>
            <person name="Sato H."/>
            <person name="Tonouchi N."/>
        </authorList>
    </citation>
    <scope>NUCLEOTIDE SEQUENCE</scope>
    <source>
        <strain evidence="3">NBRC 111898</strain>
    </source>
</reference>
<dbReference type="AlphaFoldDB" id="A0A9W6SLQ0"/>
<protein>
    <submittedName>
        <fullName evidence="3">Universal stress protein</fullName>
    </submittedName>
</protein>
<keyword evidence="4" id="KW-1185">Reference proteome</keyword>
<comment type="similarity">
    <text evidence="1">Belongs to the universal stress protein A family.</text>
</comment>
<evidence type="ECO:0000259" key="2">
    <source>
        <dbReference type="Pfam" id="PF00582"/>
    </source>
</evidence>
<dbReference type="InterPro" id="IPR006015">
    <property type="entry name" value="Universal_stress_UspA"/>
</dbReference>
<dbReference type="PANTHER" id="PTHR46553">
    <property type="entry name" value="ADENINE NUCLEOTIDE ALPHA HYDROLASES-LIKE SUPERFAMILY PROTEIN"/>
    <property type="match status" value="1"/>
</dbReference>
<dbReference type="RefSeq" id="WP_285663265.1">
    <property type="nucleotide sequence ID" value="NZ_BSTX01000002.1"/>
</dbReference>
<dbReference type="Pfam" id="PF00582">
    <property type="entry name" value="Usp"/>
    <property type="match status" value="2"/>
</dbReference>
<dbReference type="PRINTS" id="PR01438">
    <property type="entry name" value="UNVRSLSTRESS"/>
</dbReference>
<proteinExistence type="inferred from homology"/>
<gene>
    <name evidence="3" type="ORF">Afil01_28990</name>
</gene>